<reference evidence="2" key="1">
    <citation type="journal article" date="2024" name="Proc. Natl. Acad. Sci. U.S.A.">
        <title>Extraordinary preservation of gene collinearity over three hundred million years revealed in homosporous lycophytes.</title>
        <authorList>
            <person name="Li C."/>
            <person name="Wickell D."/>
            <person name="Kuo L.Y."/>
            <person name="Chen X."/>
            <person name="Nie B."/>
            <person name="Liao X."/>
            <person name="Peng D."/>
            <person name="Ji J."/>
            <person name="Jenkins J."/>
            <person name="Williams M."/>
            <person name="Shu S."/>
            <person name="Plott C."/>
            <person name="Barry K."/>
            <person name="Rajasekar S."/>
            <person name="Grimwood J."/>
            <person name="Han X."/>
            <person name="Sun S."/>
            <person name="Hou Z."/>
            <person name="He W."/>
            <person name="Dai G."/>
            <person name="Sun C."/>
            <person name="Schmutz J."/>
            <person name="Leebens-Mack J.H."/>
            <person name="Li F.W."/>
            <person name="Wang L."/>
        </authorList>
    </citation>
    <scope>NUCLEOTIDE SEQUENCE [LARGE SCALE GENOMIC DNA]</scope>
    <source>
        <strain evidence="2">cv. PW_Plant_1</strain>
    </source>
</reference>
<evidence type="ECO:0000313" key="1">
    <source>
        <dbReference type="EMBL" id="KAJ7527598.1"/>
    </source>
</evidence>
<dbReference type="EMBL" id="CM055107">
    <property type="protein sequence ID" value="KAJ7527598.1"/>
    <property type="molecule type" value="Genomic_DNA"/>
</dbReference>
<evidence type="ECO:0000313" key="2">
    <source>
        <dbReference type="Proteomes" id="UP001162992"/>
    </source>
</evidence>
<sequence length="133" mass="14600">MASTSNQKSGGMMWTYSEACKMLPLLLGAFNLPPGILPLQNVIELGYVKATGYMWILQQNKIEHEFEAIGKVLSYSMEVTGYSDMKCIKKLEGVKAKELLYAPPILEISVDGTQVIFKSGVGLCRAFPSAAFN</sequence>
<dbReference type="Proteomes" id="UP001162992">
    <property type="component" value="Chromosome 16"/>
</dbReference>
<comment type="caution">
    <text evidence="1">The sequence shown here is derived from an EMBL/GenBank/DDBJ whole genome shotgun (WGS) entry which is preliminary data.</text>
</comment>
<protein>
    <submittedName>
        <fullName evidence="1">Uncharacterized protein</fullName>
    </submittedName>
</protein>
<gene>
    <name evidence="1" type="ORF">O6H91_16G062400</name>
</gene>
<name>A0ACC2BCU2_DIPCM</name>
<organism evidence="1 2">
    <name type="scientific">Diphasiastrum complanatum</name>
    <name type="common">Issler's clubmoss</name>
    <name type="synonym">Lycopodium complanatum</name>
    <dbReference type="NCBI Taxonomy" id="34168"/>
    <lineage>
        <taxon>Eukaryota</taxon>
        <taxon>Viridiplantae</taxon>
        <taxon>Streptophyta</taxon>
        <taxon>Embryophyta</taxon>
        <taxon>Tracheophyta</taxon>
        <taxon>Lycopodiopsida</taxon>
        <taxon>Lycopodiales</taxon>
        <taxon>Lycopodiaceae</taxon>
        <taxon>Lycopodioideae</taxon>
        <taxon>Diphasiastrum</taxon>
    </lineage>
</organism>
<keyword evidence="2" id="KW-1185">Reference proteome</keyword>
<proteinExistence type="predicted"/>
<accession>A0ACC2BCU2</accession>